<feature type="domain" description="Glutaredoxin" evidence="1">
    <location>
        <begin position="6"/>
        <end position="64"/>
    </location>
</feature>
<comment type="caution">
    <text evidence="2">The sequence shown here is derived from an EMBL/GenBank/DDBJ whole genome shotgun (WGS) entry which is preliminary data.</text>
</comment>
<dbReference type="EMBL" id="JACHGH010000007">
    <property type="protein sequence ID" value="MBB6454179.1"/>
    <property type="molecule type" value="Genomic_DNA"/>
</dbReference>
<dbReference type="CDD" id="cd02976">
    <property type="entry name" value="NrdH"/>
    <property type="match status" value="1"/>
</dbReference>
<proteinExistence type="predicted"/>
<dbReference type="SUPFAM" id="SSF52833">
    <property type="entry name" value="Thioredoxin-like"/>
    <property type="match status" value="1"/>
</dbReference>
<dbReference type="InterPro" id="IPR036249">
    <property type="entry name" value="Thioredoxin-like_sf"/>
</dbReference>
<name>A0A841Q6M4_9BACI</name>
<dbReference type="Gene3D" id="3.40.30.10">
    <property type="entry name" value="Glutaredoxin"/>
    <property type="match status" value="1"/>
</dbReference>
<dbReference type="InterPro" id="IPR002109">
    <property type="entry name" value="Glutaredoxin"/>
</dbReference>
<evidence type="ECO:0000313" key="3">
    <source>
        <dbReference type="Proteomes" id="UP000581688"/>
    </source>
</evidence>
<keyword evidence="3" id="KW-1185">Reference proteome</keyword>
<evidence type="ECO:0000259" key="1">
    <source>
        <dbReference type="Pfam" id="PF00462"/>
    </source>
</evidence>
<dbReference type="PROSITE" id="PS51354">
    <property type="entry name" value="GLUTAREDOXIN_2"/>
    <property type="match status" value="1"/>
</dbReference>
<sequence>MGQREIVVYTSYDCVQSEKVIEQLEKWDIEYKEKNVSSNHEHLEHLQRKGIFGTPTVFVGEDYILGFQKQNLAHKLGVHNNHDE</sequence>
<reference evidence="2 3" key="1">
    <citation type="submission" date="2020-08" db="EMBL/GenBank/DDBJ databases">
        <title>Genomic Encyclopedia of Type Strains, Phase IV (KMG-IV): sequencing the most valuable type-strain genomes for metagenomic binning, comparative biology and taxonomic classification.</title>
        <authorList>
            <person name="Goeker M."/>
        </authorList>
    </citation>
    <scope>NUCLEOTIDE SEQUENCE [LARGE SCALE GENOMIC DNA]</scope>
    <source>
        <strain evidence="2 3">DSM 19612</strain>
    </source>
</reference>
<dbReference type="RefSeq" id="WP_174496730.1">
    <property type="nucleotide sequence ID" value="NZ_CADDWK010000009.1"/>
</dbReference>
<accession>A0A841Q6M4</accession>
<evidence type="ECO:0000313" key="2">
    <source>
        <dbReference type="EMBL" id="MBB6454179.1"/>
    </source>
</evidence>
<dbReference type="AlphaFoldDB" id="A0A841Q6M4"/>
<dbReference type="Proteomes" id="UP000581688">
    <property type="component" value="Unassembled WGS sequence"/>
</dbReference>
<gene>
    <name evidence="2" type="ORF">HNQ94_002630</name>
</gene>
<dbReference type="Pfam" id="PF00462">
    <property type="entry name" value="Glutaredoxin"/>
    <property type="match status" value="1"/>
</dbReference>
<protein>
    <submittedName>
        <fullName evidence="2">Glutaredoxin</fullName>
    </submittedName>
</protein>
<organism evidence="2 3">
    <name type="scientific">Salirhabdus euzebyi</name>
    <dbReference type="NCBI Taxonomy" id="394506"/>
    <lineage>
        <taxon>Bacteria</taxon>
        <taxon>Bacillati</taxon>
        <taxon>Bacillota</taxon>
        <taxon>Bacilli</taxon>
        <taxon>Bacillales</taxon>
        <taxon>Bacillaceae</taxon>
        <taxon>Salirhabdus</taxon>
    </lineage>
</organism>